<evidence type="ECO:0000256" key="1">
    <source>
        <dbReference type="SAM" id="MobiDB-lite"/>
    </source>
</evidence>
<dbReference type="RefSeq" id="WP_144939412.1">
    <property type="nucleotide sequence ID" value="NZ_JBHTIU010000086.1"/>
</dbReference>
<dbReference type="EMBL" id="JBHTIU010000086">
    <property type="protein sequence ID" value="MFD0871663.1"/>
    <property type="molecule type" value="Genomic_DNA"/>
</dbReference>
<sequence length="124" mass="13958">MDKFKKYVENQLDKVKRSASHLVADKPGSDGQEEDASIELDPQDFERLKNKAARERTTVQALINRAIHNLLNESQGGGNIHVTEEQKRRNPLLCLDGMTRRTDFGLGVAAVHGSGMEEEEDERQ</sequence>
<accession>A0ABW3DEP0</accession>
<gene>
    <name evidence="2" type="ORF">ACFQ03_21210</name>
</gene>
<dbReference type="Proteomes" id="UP001597120">
    <property type="component" value="Unassembled WGS sequence"/>
</dbReference>
<proteinExistence type="predicted"/>
<keyword evidence="3" id="KW-1185">Reference proteome</keyword>
<name>A0ABW3DEP0_9BACL</name>
<protein>
    <submittedName>
        <fullName evidence="2">Uncharacterized protein</fullName>
    </submittedName>
</protein>
<evidence type="ECO:0000313" key="2">
    <source>
        <dbReference type="EMBL" id="MFD0871663.1"/>
    </source>
</evidence>
<evidence type="ECO:0000313" key="3">
    <source>
        <dbReference type="Proteomes" id="UP001597120"/>
    </source>
</evidence>
<comment type="caution">
    <text evidence="2">The sequence shown here is derived from an EMBL/GenBank/DDBJ whole genome shotgun (WGS) entry which is preliminary data.</text>
</comment>
<organism evidence="2 3">
    <name type="scientific">Paenibacillus residui</name>
    <dbReference type="NCBI Taxonomy" id="629724"/>
    <lineage>
        <taxon>Bacteria</taxon>
        <taxon>Bacillati</taxon>
        <taxon>Bacillota</taxon>
        <taxon>Bacilli</taxon>
        <taxon>Bacillales</taxon>
        <taxon>Paenibacillaceae</taxon>
        <taxon>Paenibacillus</taxon>
    </lineage>
</organism>
<feature type="region of interest" description="Disordered" evidence="1">
    <location>
        <begin position="17"/>
        <end position="39"/>
    </location>
</feature>
<reference evidence="3" key="1">
    <citation type="journal article" date="2019" name="Int. J. Syst. Evol. Microbiol.">
        <title>The Global Catalogue of Microorganisms (GCM) 10K type strain sequencing project: providing services to taxonomists for standard genome sequencing and annotation.</title>
        <authorList>
            <consortium name="The Broad Institute Genomics Platform"/>
            <consortium name="The Broad Institute Genome Sequencing Center for Infectious Disease"/>
            <person name="Wu L."/>
            <person name="Ma J."/>
        </authorList>
    </citation>
    <scope>NUCLEOTIDE SEQUENCE [LARGE SCALE GENOMIC DNA]</scope>
    <source>
        <strain evidence="3">CCUG 57263</strain>
    </source>
</reference>